<dbReference type="Proteomes" id="UP001200247">
    <property type="component" value="Unassembled WGS sequence"/>
</dbReference>
<dbReference type="EMBL" id="JAJAXM010000002">
    <property type="protein sequence ID" value="MCG9024490.1"/>
    <property type="molecule type" value="Genomic_DNA"/>
</dbReference>
<sequence>MNPLLGVLVAECETTSARVHAKLSNGYAWCFCDLCGKLTEYAVALEARKVFKKMSVRNDRPVPITEAMRAAAQRAADALVVRFEKALAGEYGPCEAARMVATCCNIRDMRGELLDVETFRDQVERKALTAAWALQGDVLGATLLPGQKEGEPKPSKFYCEDHNPSRSVEARRAYQRDRRLIAEYEDLMAMIWSQNASRLAAWDIEAHAYVRTEAYRLLHAMKSTKGIIAAELSRGVTNQSEIARKLGVSRQTISIAIKRHGLNAS</sequence>
<reference evidence="1 2" key="1">
    <citation type="submission" date="2021-10" db="EMBL/GenBank/DDBJ databases">
        <title>Whole-genome sequencing analysis of Laribacter hongkongensis: virulence gene profiles, carbohydrate-active enzyme prediction, and antimicrobial resistance characterization.</title>
        <authorList>
            <person name="Yuan P."/>
            <person name="Zhan Y."/>
            <person name="Chen D."/>
        </authorList>
    </citation>
    <scope>NUCLEOTIDE SEQUENCE [LARGE SCALE GENOMIC DNA]</scope>
    <source>
        <strain evidence="1 2">W67</strain>
    </source>
</reference>
<protein>
    <submittedName>
        <fullName evidence="1">Uncharacterized protein</fullName>
    </submittedName>
</protein>
<accession>A0ABD4SL86</accession>
<evidence type="ECO:0000313" key="1">
    <source>
        <dbReference type="EMBL" id="MCG9024490.1"/>
    </source>
</evidence>
<gene>
    <name evidence="1" type="ORF">LH440_00960</name>
</gene>
<dbReference type="RefSeq" id="WP_239893353.1">
    <property type="nucleotide sequence ID" value="NZ_JAJAXM010000002.1"/>
</dbReference>
<evidence type="ECO:0000313" key="2">
    <source>
        <dbReference type="Proteomes" id="UP001200247"/>
    </source>
</evidence>
<dbReference type="AlphaFoldDB" id="A0ABD4SL86"/>
<proteinExistence type="predicted"/>
<comment type="caution">
    <text evidence="1">The sequence shown here is derived from an EMBL/GenBank/DDBJ whole genome shotgun (WGS) entry which is preliminary data.</text>
</comment>
<name>A0ABD4SL86_9NEIS</name>
<organism evidence="1 2">
    <name type="scientific">Laribacter hongkongensis</name>
    <dbReference type="NCBI Taxonomy" id="168471"/>
    <lineage>
        <taxon>Bacteria</taxon>
        <taxon>Pseudomonadati</taxon>
        <taxon>Pseudomonadota</taxon>
        <taxon>Betaproteobacteria</taxon>
        <taxon>Neisseriales</taxon>
        <taxon>Aquaspirillaceae</taxon>
        <taxon>Laribacter</taxon>
    </lineage>
</organism>